<sequence length="249" mass="27403">MSGTEACCSRPAAKADHKEAGEWIEIEGLKTYHVGSKSAPKAILVLYDIFGFVPQTLQGADILAEVGSGKSDIQVFMPGYLETHPPKMQWFMPNASDQDKEEKTEYFTGIANPASAIELTPKLVASIYEKYPSIKSWGALGLCWGSKVVFATTGQGTPFNAGAGVHPSFLSAKDAAQVTVPLMFLPSGEEDKNEVNDFVAALKVEKHIETFESQLHGWMGSRAQLENEEIKKEYERGYGLVTEWMKKYL</sequence>
<accession>A0A9P8C3B0</accession>
<dbReference type="InterPro" id="IPR029058">
    <property type="entry name" value="AB_hydrolase_fold"/>
</dbReference>
<gene>
    <name evidence="2" type="ORF">BJ875DRAFT_443229</name>
</gene>
<name>A0A9P8C3B0_9HELO</name>
<evidence type="ECO:0000259" key="1">
    <source>
        <dbReference type="Pfam" id="PF01738"/>
    </source>
</evidence>
<dbReference type="AlphaFoldDB" id="A0A9P8C3B0"/>
<dbReference type="GO" id="GO:0016787">
    <property type="term" value="F:hydrolase activity"/>
    <property type="evidence" value="ECO:0007669"/>
    <property type="project" value="InterPro"/>
</dbReference>
<dbReference type="EMBL" id="MU251552">
    <property type="protein sequence ID" value="KAG9232378.1"/>
    <property type="molecule type" value="Genomic_DNA"/>
</dbReference>
<proteinExistence type="predicted"/>
<organism evidence="2 3">
    <name type="scientific">Amylocarpus encephaloides</name>
    <dbReference type="NCBI Taxonomy" id="45428"/>
    <lineage>
        <taxon>Eukaryota</taxon>
        <taxon>Fungi</taxon>
        <taxon>Dikarya</taxon>
        <taxon>Ascomycota</taxon>
        <taxon>Pezizomycotina</taxon>
        <taxon>Leotiomycetes</taxon>
        <taxon>Helotiales</taxon>
        <taxon>Helotiales incertae sedis</taxon>
        <taxon>Amylocarpus</taxon>
    </lineage>
</organism>
<dbReference type="Proteomes" id="UP000824998">
    <property type="component" value="Unassembled WGS sequence"/>
</dbReference>
<evidence type="ECO:0000313" key="2">
    <source>
        <dbReference type="EMBL" id="KAG9232378.1"/>
    </source>
</evidence>
<evidence type="ECO:0000313" key="3">
    <source>
        <dbReference type="Proteomes" id="UP000824998"/>
    </source>
</evidence>
<dbReference type="InterPro" id="IPR002925">
    <property type="entry name" value="Dienelactn_hydro"/>
</dbReference>
<feature type="domain" description="Dienelactone hydrolase" evidence="1">
    <location>
        <begin position="30"/>
        <end position="249"/>
    </location>
</feature>
<dbReference type="OrthoDB" id="2147163at2759"/>
<dbReference type="Pfam" id="PF01738">
    <property type="entry name" value="DLH"/>
    <property type="match status" value="1"/>
</dbReference>
<dbReference type="PANTHER" id="PTHR47668">
    <property type="entry name" value="DIENELACTONE HYDROLASE FAMILY PROTEIN (AFU_ORTHOLOGUE AFUA_6G01940)"/>
    <property type="match status" value="1"/>
</dbReference>
<comment type="caution">
    <text evidence="2">The sequence shown here is derived from an EMBL/GenBank/DDBJ whole genome shotgun (WGS) entry which is preliminary data.</text>
</comment>
<dbReference type="SUPFAM" id="SSF53474">
    <property type="entry name" value="alpha/beta-Hydrolases"/>
    <property type="match status" value="1"/>
</dbReference>
<keyword evidence="3" id="KW-1185">Reference proteome</keyword>
<dbReference type="Gene3D" id="3.40.50.1820">
    <property type="entry name" value="alpha/beta hydrolase"/>
    <property type="match status" value="1"/>
</dbReference>
<protein>
    <recommendedName>
        <fullName evidence="1">Dienelactone hydrolase domain-containing protein</fullName>
    </recommendedName>
</protein>
<reference evidence="2" key="1">
    <citation type="journal article" date="2021" name="IMA Fungus">
        <title>Genomic characterization of three marine fungi, including Emericellopsis atlantica sp. nov. with signatures of a generalist lifestyle and marine biomass degradation.</title>
        <authorList>
            <person name="Hagestad O.C."/>
            <person name="Hou L."/>
            <person name="Andersen J.H."/>
            <person name="Hansen E.H."/>
            <person name="Altermark B."/>
            <person name="Li C."/>
            <person name="Kuhnert E."/>
            <person name="Cox R.J."/>
            <person name="Crous P.W."/>
            <person name="Spatafora J.W."/>
            <person name="Lail K."/>
            <person name="Amirebrahimi M."/>
            <person name="Lipzen A."/>
            <person name="Pangilinan J."/>
            <person name="Andreopoulos W."/>
            <person name="Hayes R.D."/>
            <person name="Ng V."/>
            <person name="Grigoriev I.V."/>
            <person name="Jackson S.A."/>
            <person name="Sutton T.D.S."/>
            <person name="Dobson A.D.W."/>
            <person name="Rama T."/>
        </authorList>
    </citation>
    <scope>NUCLEOTIDE SEQUENCE</scope>
    <source>
        <strain evidence="2">TRa018bII</strain>
    </source>
</reference>
<dbReference type="PANTHER" id="PTHR47668:SF1">
    <property type="entry name" value="DIENELACTONE HYDROLASE DOMAIN-CONTAINING PROTEIN-RELATED"/>
    <property type="match status" value="1"/>
</dbReference>